<sequence>MKNYKLSWELSSNLRLQSENEVIRCTAFDVEQKRFFFAASTNFIYTTHLSLHISLEPVEEPESNKIILKSGVQRKAAEI</sequence>
<evidence type="ECO:0000313" key="2">
    <source>
        <dbReference type="Proteomes" id="UP001055811"/>
    </source>
</evidence>
<name>A0ACB8YXP0_CICIN</name>
<proteinExistence type="predicted"/>
<keyword evidence="2" id="KW-1185">Reference proteome</keyword>
<accession>A0ACB8YXP0</accession>
<dbReference type="EMBL" id="CM042017">
    <property type="protein sequence ID" value="KAI3689986.1"/>
    <property type="molecule type" value="Genomic_DNA"/>
</dbReference>
<protein>
    <submittedName>
        <fullName evidence="1">Uncharacterized protein</fullName>
    </submittedName>
</protein>
<organism evidence="1 2">
    <name type="scientific">Cichorium intybus</name>
    <name type="common">Chicory</name>
    <dbReference type="NCBI Taxonomy" id="13427"/>
    <lineage>
        <taxon>Eukaryota</taxon>
        <taxon>Viridiplantae</taxon>
        <taxon>Streptophyta</taxon>
        <taxon>Embryophyta</taxon>
        <taxon>Tracheophyta</taxon>
        <taxon>Spermatophyta</taxon>
        <taxon>Magnoliopsida</taxon>
        <taxon>eudicotyledons</taxon>
        <taxon>Gunneridae</taxon>
        <taxon>Pentapetalae</taxon>
        <taxon>asterids</taxon>
        <taxon>campanulids</taxon>
        <taxon>Asterales</taxon>
        <taxon>Asteraceae</taxon>
        <taxon>Cichorioideae</taxon>
        <taxon>Cichorieae</taxon>
        <taxon>Cichoriinae</taxon>
        <taxon>Cichorium</taxon>
    </lineage>
</organism>
<comment type="caution">
    <text evidence="1">The sequence shown here is derived from an EMBL/GenBank/DDBJ whole genome shotgun (WGS) entry which is preliminary data.</text>
</comment>
<evidence type="ECO:0000313" key="1">
    <source>
        <dbReference type="EMBL" id="KAI3689986.1"/>
    </source>
</evidence>
<gene>
    <name evidence="1" type="ORF">L2E82_47959</name>
</gene>
<reference evidence="1 2" key="2">
    <citation type="journal article" date="2022" name="Mol. Ecol. Resour.">
        <title>The genomes of chicory, endive, great burdock and yacon provide insights into Asteraceae paleo-polyploidization history and plant inulin production.</title>
        <authorList>
            <person name="Fan W."/>
            <person name="Wang S."/>
            <person name="Wang H."/>
            <person name="Wang A."/>
            <person name="Jiang F."/>
            <person name="Liu H."/>
            <person name="Zhao H."/>
            <person name="Xu D."/>
            <person name="Zhang Y."/>
        </authorList>
    </citation>
    <scope>NUCLEOTIDE SEQUENCE [LARGE SCALE GENOMIC DNA]</scope>
    <source>
        <strain evidence="2">cv. Punajuju</strain>
        <tissue evidence="1">Leaves</tissue>
    </source>
</reference>
<dbReference type="Proteomes" id="UP001055811">
    <property type="component" value="Linkage Group LG09"/>
</dbReference>
<reference evidence="2" key="1">
    <citation type="journal article" date="2022" name="Mol. Ecol. Resour.">
        <title>The genomes of chicory, endive, great burdock and yacon provide insights into Asteraceae palaeo-polyploidization history and plant inulin production.</title>
        <authorList>
            <person name="Fan W."/>
            <person name="Wang S."/>
            <person name="Wang H."/>
            <person name="Wang A."/>
            <person name="Jiang F."/>
            <person name="Liu H."/>
            <person name="Zhao H."/>
            <person name="Xu D."/>
            <person name="Zhang Y."/>
        </authorList>
    </citation>
    <scope>NUCLEOTIDE SEQUENCE [LARGE SCALE GENOMIC DNA]</scope>
    <source>
        <strain evidence="2">cv. Punajuju</strain>
    </source>
</reference>